<dbReference type="Pfam" id="PF17853">
    <property type="entry name" value="GGDEF_2"/>
    <property type="match status" value="1"/>
</dbReference>
<organism evidence="3 4">
    <name type="scientific">Clostridium algifaecis</name>
    <dbReference type="NCBI Taxonomy" id="1472040"/>
    <lineage>
        <taxon>Bacteria</taxon>
        <taxon>Bacillati</taxon>
        <taxon>Bacillota</taxon>
        <taxon>Clostridia</taxon>
        <taxon>Eubacteriales</taxon>
        <taxon>Clostridiaceae</taxon>
        <taxon>Clostridium</taxon>
    </lineage>
</organism>
<evidence type="ECO:0000259" key="2">
    <source>
        <dbReference type="PROSITE" id="PS50887"/>
    </source>
</evidence>
<comment type="caution">
    <text evidence="3">The sequence shown here is derived from an EMBL/GenBank/DDBJ whole genome shotgun (WGS) entry which is preliminary data.</text>
</comment>
<accession>A0ABS4KTX3</accession>
<dbReference type="InterPro" id="IPR041522">
    <property type="entry name" value="CdaR_GGDEF"/>
</dbReference>
<dbReference type="PANTHER" id="PTHR33744">
    <property type="entry name" value="CARBOHYDRATE DIACID REGULATOR"/>
    <property type="match status" value="1"/>
</dbReference>
<evidence type="ECO:0000256" key="1">
    <source>
        <dbReference type="ARBA" id="ARBA00006754"/>
    </source>
</evidence>
<dbReference type="InterPro" id="IPR051448">
    <property type="entry name" value="CdaR-like_regulators"/>
</dbReference>
<dbReference type="PANTHER" id="PTHR33744:SF1">
    <property type="entry name" value="DNA-BINDING TRANSCRIPTIONAL ACTIVATOR ADER"/>
    <property type="match status" value="1"/>
</dbReference>
<comment type="similarity">
    <text evidence="1">Belongs to the CdaR family.</text>
</comment>
<proteinExistence type="inferred from homology"/>
<evidence type="ECO:0000313" key="4">
    <source>
        <dbReference type="Proteomes" id="UP001519307"/>
    </source>
</evidence>
<protein>
    <submittedName>
        <fullName evidence="3">DNA-binding PucR family transcriptional regulator</fullName>
    </submittedName>
</protein>
<dbReference type="PROSITE" id="PS50887">
    <property type="entry name" value="GGDEF"/>
    <property type="match status" value="1"/>
</dbReference>
<dbReference type="EMBL" id="JAGGLM010000008">
    <property type="protein sequence ID" value="MBP2032891.1"/>
    <property type="molecule type" value="Genomic_DNA"/>
</dbReference>
<dbReference type="Proteomes" id="UP001519307">
    <property type="component" value="Unassembled WGS sequence"/>
</dbReference>
<sequence>MIINCENLKTLPYGDKLKIVAGKSGIDRLIKWAHLMENPEYIDWLKGGELIFITGVLIKDDTKSLLKLIRDLNSKNAAGIVINVGPYIDKTPDEAIKFADSVAFPIFELPFEVRLIDITQSICKAIFMSKIEQESMNSFMKNLISGEINYDDEIINRAMFYGYNPDSDYYSIVISIDNFVKLVKHNEIWDEDIEFRLKQKLQQVIVDVMHKYNKKIISIMESNFIILMVPMEQKEGTNEINLIAEEIYNKVQIKIKKIEISIGIGSKWNKIENFKNSVEEARKAIKIISIDENKNKFCNYEQIGIYKLLFEIDKKDKMKKIYTHILGALIDYDNKNSTKLVQTLEIYIDKNCNLVQASDTLFIHKNTLKYRIKRMENILNCDLKNLDILFNLNLAFKIRKFLMCI</sequence>
<dbReference type="Gene3D" id="1.10.10.2840">
    <property type="entry name" value="PucR C-terminal helix-turn-helix domain"/>
    <property type="match status" value="1"/>
</dbReference>
<dbReference type="InterPro" id="IPR000160">
    <property type="entry name" value="GGDEF_dom"/>
</dbReference>
<dbReference type="InterPro" id="IPR025736">
    <property type="entry name" value="PucR_C-HTH_dom"/>
</dbReference>
<keyword evidence="4" id="KW-1185">Reference proteome</keyword>
<name>A0ABS4KTX3_9CLOT</name>
<evidence type="ECO:0000313" key="3">
    <source>
        <dbReference type="EMBL" id="MBP2032891.1"/>
    </source>
</evidence>
<dbReference type="RefSeq" id="WP_209702050.1">
    <property type="nucleotide sequence ID" value="NZ_JAGGLM010000008.1"/>
</dbReference>
<keyword evidence="3" id="KW-0238">DNA-binding</keyword>
<gene>
    <name evidence="3" type="ORF">J2Z42_001570</name>
</gene>
<dbReference type="InterPro" id="IPR012914">
    <property type="entry name" value="PucR_dom"/>
</dbReference>
<feature type="domain" description="GGDEF" evidence="2">
    <location>
        <begin position="167"/>
        <end position="302"/>
    </location>
</feature>
<dbReference type="Pfam" id="PF13556">
    <property type="entry name" value="HTH_30"/>
    <property type="match status" value="1"/>
</dbReference>
<dbReference type="Pfam" id="PF07905">
    <property type="entry name" value="PucR"/>
    <property type="match status" value="1"/>
</dbReference>
<dbReference type="GO" id="GO:0003677">
    <property type="term" value="F:DNA binding"/>
    <property type="evidence" value="ECO:0007669"/>
    <property type="project" value="UniProtKB-KW"/>
</dbReference>
<dbReference type="InterPro" id="IPR042070">
    <property type="entry name" value="PucR_C-HTH_sf"/>
</dbReference>
<reference evidence="3 4" key="1">
    <citation type="submission" date="2021-03" db="EMBL/GenBank/DDBJ databases">
        <title>Genomic Encyclopedia of Type Strains, Phase IV (KMG-IV): sequencing the most valuable type-strain genomes for metagenomic binning, comparative biology and taxonomic classification.</title>
        <authorList>
            <person name="Goeker M."/>
        </authorList>
    </citation>
    <scope>NUCLEOTIDE SEQUENCE [LARGE SCALE GENOMIC DNA]</scope>
    <source>
        <strain evidence="3 4">DSM 28783</strain>
    </source>
</reference>